<name>A0A0D5XVX2_9PSED</name>
<evidence type="ECO:0000313" key="3">
    <source>
        <dbReference type="Proteomes" id="UP000032748"/>
    </source>
</evidence>
<dbReference type="Proteomes" id="UP000032748">
    <property type="component" value="Chromosome"/>
</dbReference>
<dbReference type="KEGG" id="pcz:PCL1606_14270"/>
<organism evidence="2 3">
    <name type="scientific">Pseudomonas chlororaphis</name>
    <dbReference type="NCBI Taxonomy" id="587753"/>
    <lineage>
        <taxon>Bacteria</taxon>
        <taxon>Pseudomonadati</taxon>
        <taxon>Pseudomonadota</taxon>
        <taxon>Gammaproteobacteria</taxon>
        <taxon>Pseudomonadales</taxon>
        <taxon>Pseudomonadaceae</taxon>
        <taxon>Pseudomonas</taxon>
    </lineage>
</organism>
<dbReference type="PATRIC" id="fig|587753.10.peg.1420"/>
<dbReference type="AlphaFoldDB" id="A0A0D5XVX2"/>
<feature type="region of interest" description="Disordered" evidence="1">
    <location>
        <begin position="1"/>
        <end position="28"/>
    </location>
</feature>
<evidence type="ECO:0000313" key="2">
    <source>
        <dbReference type="EMBL" id="AKA22882.1"/>
    </source>
</evidence>
<accession>A0A0D5XVX2</accession>
<protein>
    <submittedName>
        <fullName evidence="2">Uncharacterized protein</fullName>
    </submittedName>
</protein>
<evidence type="ECO:0000256" key="1">
    <source>
        <dbReference type="SAM" id="MobiDB-lite"/>
    </source>
</evidence>
<reference evidence="2 3" key="1">
    <citation type="journal article" date="2015" name="Mol. Plant Microbe Interact.">
        <title>Comparative Genomic Analysis of Pseudomonas chlororaphis PCL1606 Reveals New Insight into Antifungal Compounds Involved in Biocontrol.</title>
        <authorList>
            <person name="Calderon C.E."/>
            <person name="Ramos C."/>
            <person name="de Vicente A."/>
            <person name="Cazorla F.M."/>
        </authorList>
    </citation>
    <scope>NUCLEOTIDE SEQUENCE [LARGE SCALE GENOMIC DNA]</scope>
    <source>
        <strain evidence="2 3">PCL1606</strain>
    </source>
</reference>
<gene>
    <name evidence="2" type="ORF">PCL1606_14270</name>
</gene>
<dbReference type="EMBL" id="CP011110">
    <property type="protein sequence ID" value="AKA22882.1"/>
    <property type="molecule type" value="Genomic_DNA"/>
</dbReference>
<sequence length="60" mass="6379">MRVASSCHEYWQSRGGSQRDNHAQDIPPVGLAGMPGPGISALVGSMSVARPRNLRLGDSF</sequence>
<proteinExistence type="predicted"/>